<keyword evidence="2" id="KW-1185">Reference proteome</keyword>
<gene>
    <name evidence="1" type="ORF">P3W85_34780</name>
</gene>
<dbReference type="RefSeq" id="WP_276268099.1">
    <property type="nucleotide sequence ID" value="NZ_JARJLM010000559.1"/>
</dbReference>
<dbReference type="EMBL" id="JARJLM010000559">
    <property type="protein sequence ID" value="MDF3838062.1"/>
    <property type="molecule type" value="Genomic_DNA"/>
</dbReference>
<organism evidence="1 2">
    <name type="scientific">Cupriavidus basilensis</name>
    <dbReference type="NCBI Taxonomy" id="68895"/>
    <lineage>
        <taxon>Bacteria</taxon>
        <taxon>Pseudomonadati</taxon>
        <taxon>Pseudomonadota</taxon>
        <taxon>Betaproteobacteria</taxon>
        <taxon>Burkholderiales</taxon>
        <taxon>Burkholderiaceae</taxon>
        <taxon>Cupriavidus</taxon>
    </lineage>
</organism>
<proteinExistence type="predicted"/>
<name>A0ABT6B0Q9_9BURK</name>
<accession>A0ABT6B0Q9</accession>
<evidence type="ECO:0000313" key="1">
    <source>
        <dbReference type="EMBL" id="MDF3838062.1"/>
    </source>
</evidence>
<sequence length="54" mass="6026">MRKPLCGKRPVRLIDNSGGYRYGVMGPTHHAVKDHGILLPLPKMMAFPPVFDLP</sequence>
<comment type="caution">
    <text evidence="1">The sequence shown here is derived from an EMBL/GenBank/DDBJ whole genome shotgun (WGS) entry which is preliminary data.</text>
</comment>
<dbReference type="InterPro" id="IPR029061">
    <property type="entry name" value="THDP-binding"/>
</dbReference>
<evidence type="ECO:0000313" key="2">
    <source>
        <dbReference type="Proteomes" id="UP001216674"/>
    </source>
</evidence>
<dbReference type="SUPFAM" id="SSF52518">
    <property type="entry name" value="Thiamin diphosphate-binding fold (THDP-binding)"/>
    <property type="match status" value="1"/>
</dbReference>
<protein>
    <submittedName>
        <fullName evidence="1">Uncharacterized protein</fullName>
    </submittedName>
</protein>
<reference evidence="1 2" key="1">
    <citation type="submission" date="2023-03" db="EMBL/GenBank/DDBJ databases">
        <title>Draft assemblies of triclosan tolerant bacteria isolated from returned activated sludge.</title>
        <authorList>
            <person name="Van Hamelsveld S."/>
        </authorList>
    </citation>
    <scope>NUCLEOTIDE SEQUENCE [LARGE SCALE GENOMIC DNA]</scope>
    <source>
        <strain evidence="1 2">GW210010_S58</strain>
    </source>
</reference>
<dbReference type="Proteomes" id="UP001216674">
    <property type="component" value="Unassembled WGS sequence"/>
</dbReference>